<evidence type="ECO:0000256" key="5">
    <source>
        <dbReference type="ARBA" id="ARBA00022725"/>
    </source>
</evidence>
<keyword evidence="6 10" id="KW-1133">Transmembrane helix</keyword>
<keyword evidence="2" id="KW-1003">Cell membrane</keyword>
<dbReference type="GO" id="GO:0007165">
    <property type="term" value="P:signal transduction"/>
    <property type="evidence" value="ECO:0007669"/>
    <property type="project" value="UniProtKB-KW"/>
</dbReference>
<evidence type="ECO:0000256" key="10">
    <source>
        <dbReference type="SAM" id="Phobius"/>
    </source>
</evidence>
<evidence type="ECO:0000256" key="2">
    <source>
        <dbReference type="ARBA" id="ARBA00022475"/>
    </source>
</evidence>
<comment type="subcellular location">
    <subcellularLocation>
        <location evidence="1">Cell membrane</location>
        <topology evidence="1">Multi-pass membrane protein</topology>
    </subcellularLocation>
</comment>
<dbReference type="GeneID" id="113395719"/>
<sequence length="110" mass="12116">MLQMVNSERTLVNALTILSTSIAVLVSTGFLMWNAGDVTIEASLVPTAMFSSGWHHCRSPTSARIRKLLVVAMTQGQKHVVLRSFGIVEISYESYLSIVKSSYSAFSILY</sequence>
<evidence type="ECO:0000256" key="7">
    <source>
        <dbReference type="ARBA" id="ARBA00023136"/>
    </source>
</evidence>
<gene>
    <name evidence="12" type="primary">LOC113395719</name>
</gene>
<dbReference type="GO" id="GO:0004984">
    <property type="term" value="F:olfactory receptor activity"/>
    <property type="evidence" value="ECO:0007669"/>
    <property type="project" value="InterPro"/>
</dbReference>
<keyword evidence="8" id="KW-0675">Receptor</keyword>
<evidence type="ECO:0000256" key="1">
    <source>
        <dbReference type="ARBA" id="ARBA00004651"/>
    </source>
</evidence>
<protein>
    <submittedName>
        <fullName evidence="12">Uncharacterized protein LOC113395719</fullName>
    </submittedName>
</protein>
<dbReference type="InterPro" id="IPR004117">
    <property type="entry name" value="7tm6_olfct_rcpt"/>
</dbReference>
<accession>A0A8B8HY34</accession>
<keyword evidence="3" id="KW-0716">Sensory transduction</keyword>
<feature type="transmembrane region" description="Helical" evidence="10">
    <location>
        <begin position="12"/>
        <end position="33"/>
    </location>
</feature>
<reference evidence="12" key="1">
    <citation type="submission" date="2025-08" db="UniProtKB">
        <authorList>
            <consortium name="RefSeq"/>
        </authorList>
    </citation>
    <scope>IDENTIFICATION</scope>
    <source>
        <tissue evidence="12">Whole body</tissue>
    </source>
</reference>
<keyword evidence="11" id="KW-1185">Reference proteome</keyword>
<dbReference type="PANTHER" id="PTHR21137">
    <property type="entry name" value="ODORANT RECEPTOR"/>
    <property type="match status" value="1"/>
</dbReference>
<evidence type="ECO:0000256" key="4">
    <source>
        <dbReference type="ARBA" id="ARBA00022692"/>
    </source>
</evidence>
<dbReference type="Pfam" id="PF02949">
    <property type="entry name" value="7tm_6"/>
    <property type="match status" value="1"/>
</dbReference>
<dbReference type="GO" id="GO:0005549">
    <property type="term" value="F:odorant binding"/>
    <property type="evidence" value="ECO:0007669"/>
    <property type="project" value="InterPro"/>
</dbReference>
<dbReference type="AlphaFoldDB" id="A0A8B8HY34"/>
<dbReference type="OMA" id="FRVRISH"/>
<evidence type="ECO:0000313" key="12">
    <source>
        <dbReference type="RefSeq" id="XP_026489177.2"/>
    </source>
</evidence>
<dbReference type="OrthoDB" id="7476568at2759"/>
<evidence type="ECO:0000313" key="11">
    <source>
        <dbReference type="Proteomes" id="UP001652626"/>
    </source>
</evidence>
<keyword evidence="9" id="KW-0807">Transducer</keyword>
<dbReference type="Proteomes" id="UP001652626">
    <property type="component" value="Chromosome 7"/>
</dbReference>
<keyword evidence="4 10" id="KW-0812">Transmembrane</keyword>
<keyword evidence="5" id="KW-0552">Olfaction</keyword>
<dbReference type="PANTHER" id="PTHR21137:SF35">
    <property type="entry name" value="ODORANT RECEPTOR 19A-RELATED"/>
    <property type="match status" value="1"/>
</dbReference>
<evidence type="ECO:0000256" key="6">
    <source>
        <dbReference type="ARBA" id="ARBA00022989"/>
    </source>
</evidence>
<evidence type="ECO:0000256" key="9">
    <source>
        <dbReference type="ARBA" id="ARBA00023224"/>
    </source>
</evidence>
<keyword evidence="7 10" id="KW-0472">Membrane</keyword>
<proteinExistence type="predicted"/>
<evidence type="ECO:0000256" key="8">
    <source>
        <dbReference type="ARBA" id="ARBA00023170"/>
    </source>
</evidence>
<evidence type="ECO:0000256" key="3">
    <source>
        <dbReference type="ARBA" id="ARBA00022606"/>
    </source>
</evidence>
<organism evidence="11 12">
    <name type="scientific">Vanessa tameamea</name>
    <name type="common">Kamehameha butterfly</name>
    <dbReference type="NCBI Taxonomy" id="334116"/>
    <lineage>
        <taxon>Eukaryota</taxon>
        <taxon>Metazoa</taxon>
        <taxon>Ecdysozoa</taxon>
        <taxon>Arthropoda</taxon>
        <taxon>Hexapoda</taxon>
        <taxon>Insecta</taxon>
        <taxon>Pterygota</taxon>
        <taxon>Neoptera</taxon>
        <taxon>Endopterygota</taxon>
        <taxon>Lepidoptera</taxon>
        <taxon>Glossata</taxon>
        <taxon>Ditrysia</taxon>
        <taxon>Papilionoidea</taxon>
        <taxon>Nymphalidae</taxon>
        <taxon>Nymphalinae</taxon>
        <taxon>Vanessa</taxon>
    </lineage>
</organism>
<dbReference type="RefSeq" id="XP_026489177.2">
    <property type="nucleotide sequence ID" value="XM_026633392.2"/>
</dbReference>
<name>A0A8B8HY34_VANTA</name>
<dbReference type="GO" id="GO:0005886">
    <property type="term" value="C:plasma membrane"/>
    <property type="evidence" value="ECO:0007669"/>
    <property type="project" value="UniProtKB-SubCell"/>
</dbReference>